<dbReference type="FunFam" id="3.20.20.70:FF:000016">
    <property type="entry name" value="Triosephosphate isomerase"/>
    <property type="match status" value="1"/>
</dbReference>
<reference evidence="10 11" key="1">
    <citation type="journal article" date="2018" name="Environ. Microbiol.">
        <title>Isolation and genomic characterization of Novimethylophilus kurashikiensis gen. nov. sp. nov., a new lanthanide-dependent methylotrophic species of Methylophilaceae.</title>
        <authorList>
            <person name="Lv H."/>
            <person name="Sahin N."/>
            <person name="Tani A."/>
        </authorList>
    </citation>
    <scope>NUCLEOTIDE SEQUENCE [LARGE SCALE GENOMIC DNA]</scope>
    <source>
        <strain evidence="10 11">La2-4</strain>
    </source>
</reference>
<dbReference type="UniPathway" id="UPA00109">
    <property type="reaction ID" value="UER00189"/>
</dbReference>
<dbReference type="PANTHER" id="PTHR21139:SF42">
    <property type="entry name" value="TRIOSEPHOSPHATE ISOMERASE"/>
    <property type="match status" value="1"/>
</dbReference>
<dbReference type="InterPro" id="IPR022896">
    <property type="entry name" value="TrioseP_Isoase_bac/euk"/>
</dbReference>
<keyword evidence="7 8" id="KW-0413">Isomerase</keyword>
<dbReference type="InterPro" id="IPR000652">
    <property type="entry name" value="Triosephosphate_isomerase"/>
</dbReference>
<dbReference type="InterPro" id="IPR020861">
    <property type="entry name" value="Triosephosphate_isomerase_AS"/>
</dbReference>
<comment type="function">
    <text evidence="8">Involved in the gluconeogenesis. Catalyzes stereospecifically the conversion of dihydroxyacetone phosphate (DHAP) to D-glyceraldehyde-3-phosphate (G3P).</text>
</comment>
<keyword evidence="11" id="KW-1185">Reference proteome</keyword>
<dbReference type="HAMAP" id="MF_00147_B">
    <property type="entry name" value="TIM_B"/>
    <property type="match status" value="1"/>
</dbReference>
<comment type="pathway">
    <text evidence="1 8 9">Carbohydrate degradation; glycolysis; D-glyceraldehyde 3-phosphate from glycerone phosphate: step 1/1.</text>
</comment>
<comment type="caution">
    <text evidence="10">The sequence shown here is derived from an EMBL/GenBank/DDBJ whole genome shotgun (WGS) entry which is preliminary data.</text>
</comment>
<comment type="similarity">
    <text evidence="3 8 9">Belongs to the triosephosphate isomerase family.</text>
</comment>
<dbReference type="NCBIfam" id="TIGR00419">
    <property type="entry name" value="tim"/>
    <property type="match status" value="1"/>
</dbReference>
<dbReference type="GO" id="GO:0019563">
    <property type="term" value="P:glycerol catabolic process"/>
    <property type="evidence" value="ECO:0007669"/>
    <property type="project" value="TreeGrafter"/>
</dbReference>
<dbReference type="CDD" id="cd00311">
    <property type="entry name" value="TIM"/>
    <property type="match status" value="1"/>
</dbReference>
<dbReference type="PANTHER" id="PTHR21139">
    <property type="entry name" value="TRIOSEPHOSPHATE ISOMERASE"/>
    <property type="match status" value="1"/>
</dbReference>
<dbReference type="InterPro" id="IPR035990">
    <property type="entry name" value="TIM_sf"/>
</dbReference>
<sequence length="246" mass="26437">MVVGNWKMYGNLAWNKTLLESLVEGLRDYRNADYAVCVPTPYLFQAQAVLAGSNIAWGGQNMHQFEGGAFTGSVAPHMLVDFGCSYVIIGHSERRELCYESDPVVAAKFEVAVKVGIKPIFCLGETREEYEAGITEEVVARQLDAVLSRVGPDGLAEGVLAYEPVWAIGTGRGASPAQAQAVHAFIRERIAEQDFEVASHIKILHGGSVRVANAAQLLSMPDIDGALVGNASLVADQFIAICRAAN</sequence>
<evidence type="ECO:0000313" key="10">
    <source>
        <dbReference type="EMBL" id="GBG14075.1"/>
    </source>
</evidence>
<feature type="binding site" evidence="8">
    <location>
        <position position="208"/>
    </location>
    <ligand>
        <name>substrate</name>
    </ligand>
</feature>
<evidence type="ECO:0000256" key="8">
    <source>
        <dbReference type="HAMAP-Rule" id="MF_00147"/>
    </source>
</evidence>
<comment type="catalytic activity">
    <reaction evidence="8 9">
        <text>D-glyceraldehyde 3-phosphate = dihydroxyacetone phosphate</text>
        <dbReference type="Rhea" id="RHEA:18585"/>
        <dbReference type="ChEBI" id="CHEBI:57642"/>
        <dbReference type="ChEBI" id="CHEBI:59776"/>
        <dbReference type="EC" id="5.3.1.1"/>
    </reaction>
</comment>
<dbReference type="UniPathway" id="UPA00138"/>
<comment type="subcellular location">
    <subcellularLocation>
        <location evidence="8 9">Cytoplasm</location>
    </subcellularLocation>
</comment>
<protein>
    <recommendedName>
        <fullName evidence="8 9">Triosephosphate isomerase</fullName>
        <shortName evidence="8">TIM</shortName>
        <shortName evidence="8">TPI</shortName>
        <ecNumber evidence="8 9">5.3.1.1</ecNumber>
    </recommendedName>
    <alternativeName>
        <fullName evidence="8">Triose-phosphate isomerase</fullName>
    </alternativeName>
</protein>
<evidence type="ECO:0000256" key="5">
    <source>
        <dbReference type="ARBA" id="ARBA00022490"/>
    </source>
</evidence>
<name>A0A2R5F7Q9_9PROT</name>
<dbReference type="InterPro" id="IPR013785">
    <property type="entry name" value="Aldolase_TIM"/>
</dbReference>
<dbReference type="PROSITE" id="PS51440">
    <property type="entry name" value="TIM_2"/>
    <property type="match status" value="1"/>
</dbReference>
<gene>
    <name evidence="8 10" type="primary">tpiA</name>
    <name evidence="10" type="ORF">NMK_1635</name>
</gene>
<organism evidence="10 11">
    <name type="scientific">Novimethylophilus kurashikiensis</name>
    <dbReference type="NCBI Taxonomy" id="1825523"/>
    <lineage>
        <taxon>Bacteria</taxon>
        <taxon>Pseudomonadati</taxon>
        <taxon>Pseudomonadota</taxon>
        <taxon>Betaproteobacteria</taxon>
        <taxon>Nitrosomonadales</taxon>
        <taxon>Methylophilaceae</taxon>
        <taxon>Novimethylophilus</taxon>
    </lineage>
</organism>
<comment type="caution">
    <text evidence="8">Lacks conserved residue(s) required for the propagation of feature annotation.</text>
</comment>
<dbReference type="GO" id="GO:0006096">
    <property type="term" value="P:glycolytic process"/>
    <property type="evidence" value="ECO:0007669"/>
    <property type="project" value="UniProtKB-UniRule"/>
</dbReference>
<dbReference type="SUPFAM" id="SSF51351">
    <property type="entry name" value="Triosephosphate isomerase (TIM)"/>
    <property type="match status" value="1"/>
</dbReference>
<dbReference type="GO" id="GO:0004807">
    <property type="term" value="F:triose-phosphate isomerase activity"/>
    <property type="evidence" value="ECO:0007669"/>
    <property type="project" value="UniProtKB-UniRule"/>
</dbReference>
<evidence type="ECO:0000256" key="7">
    <source>
        <dbReference type="ARBA" id="ARBA00023235"/>
    </source>
</evidence>
<evidence type="ECO:0000256" key="3">
    <source>
        <dbReference type="ARBA" id="ARBA00007422"/>
    </source>
</evidence>
<dbReference type="EC" id="5.3.1.1" evidence="8 9"/>
<comment type="subunit">
    <text evidence="8 9">Homodimer.</text>
</comment>
<evidence type="ECO:0000313" key="11">
    <source>
        <dbReference type="Proteomes" id="UP000245081"/>
    </source>
</evidence>
<feature type="active site" description="Electrophile" evidence="8">
    <location>
        <position position="91"/>
    </location>
</feature>
<keyword evidence="4 8" id="KW-0312">Gluconeogenesis</keyword>
<dbReference type="AlphaFoldDB" id="A0A2R5F7Q9"/>
<dbReference type="EMBL" id="BDOQ01000006">
    <property type="protein sequence ID" value="GBG14075.1"/>
    <property type="molecule type" value="Genomic_DNA"/>
</dbReference>
<feature type="binding site" evidence="8">
    <location>
        <begin position="5"/>
        <end position="7"/>
    </location>
    <ligand>
        <name>substrate</name>
    </ligand>
</feature>
<comment type="pathway">
    <text evidence="2">Carbohydrate metabolism; erythritol degradation.</text>
</comment>
<dbReference type="Pfam" id="PF00121">
    <property type="entry name" value="TIM"/>
    <property type="match status" value="1"/>
</dbReference>
<evidence type="ECO:0000256" key="1">
    <source>
        <dbReference type="ARBA" id="ARBA00004680"/>
    </source>
</evidence>
<dbReference type="Proteomes" id="UP000245081">
    <property type="component" value="Unassembled WGS sequence"/>
</dbReference>
<accession>A0A2R5F7Q9</accession>
<proteinExistence type="inferred from homology"/>
<dbReference type="GO" id="GO:0005829">
    <property type="term" value="C:cytosol"/>
    <property type="evidence" value="ECO:0007669"/>
    <property type="project" value="TreeGrafter"/>
</dbReference>
<dbReference type="GO" id="GO:0046166">
    <property type="term" value="P:glyceraldehyde-3-phosphate biosynthetic process"/>
    <property type="evidence" value="ECO:0007669"/>
    <property type="project" value="TreeGrafter"/>
</dbReference>
<evidence type="ECO:0000256" key="9">
    <source>
        <dbReference type="RuleBase" id="RU363013"/>
    </source>
</evidence>
<keyword evidence="6 8" id="KW-0324">Glycolysis</keyword>
<evidence type="ECO:0000256" key="2">
    <source>
        <dbReference type="ARBA" id="ARBA00004939"/>
    </source>
</evidence>
<evidence type="ECO:0000256" key="6">
    <source>
        <dbReference type="ARBA" id="ARBA00023152"/>
    </source>
</evidence>
<keyword evidence="5 8" id="KW-0963">Cytoplasm</keyword>
<feature type="binding site" evidence="8">
    <location>
        <position position="169"/>
    </location>
    <ligand>
        <name>substrate</name>
    </ligand>
</feature>
<dbReference type="PROSITE" id="PS00171">
    <property type="entry name" value="TIM_1"/>
    <property type="match status" value="1"/>
</dbReference>
<dbReference type="Gene3D" id="3.20.20.70">
    <property type="entry name" value="Aldolase class I"/>
    <property type="match status" value="1"/>
</dbReference>
<dbReference type="GO" id="GO:0006094">
    <property type="term" value="P:gluconeogenesis"/>
    <property type="evidence" value="ECO:0007669"/>
    <property type="project" value="UniProtKB-UniRule"/>
</dbReference>
<feature type="active site" description="Proton acceptor" evidence="8">
    <location>
        <position position="163"/>
    </location>
</feature>
<comment type="pathway">
    <text evidence="8 9">Carbohydrate biosynthesis; gluconeogenesis.</text>
</comment>
<evidence type="ECO:0000256" key="4">
    <source>
        <dbReference type="ARBA" id="ARBA00022432"/>
    </source>
</evidence>